<evidence type="ECO:0000256" key="4">
    <source>
        <dbReference type="ARBA" id="ARBA00022833"/>
    </source>
</evidence>
<evidence type="ECO:0000256" key="6">
    <source>
        <dbReference type="SAM" id="MobiDB-lite"/>
    </source>
</evidence>
<dbReference type="GeneID" id="19469321"/>
<proteinExistence type="predicted"/>
<dbReference type="InterPro" id="IPR013087">
    <property type="entry name" value="Znf_C2H2_type"/>
</dbReference>
<feature type="region of interest" description="Disordered" evidence="6">
    <location>
        <begin position="447"/>
        <end position="491"/>
    </location>
</feature>
<dbReference type="InterPro" id="IPR050329">
    <property type="entry name" value="GLI_C2H2-zinc-finger"/>
</dbReference>
<dbReference type="PROSITE" id="PS00028">
    <property type="entry name" value="ZINC_FINGER_C2H2_1"/>
    <property type="match status" value="4"/>
</dbReference>
<keyword evidence="1" id="KW-0479">Metal-binding</keyword>
<reference evidence="8 9" key="1">
    <citation type="journal article" date="2013" name="BMC Genomics">
        <title>Genomics-driven discovery of the pneumocandin biosynthetic gene cluster in the fungus Glarea lozoyensis.</title>
        <authorList>
            <person name="Chen L."/>
            <person name="Yue Q."/>
            <person name="Zhang X."/>
            <person name="Xiang M."/>
            <person name="Wang C."/>
            <person name="Li S."/>
            <person name="Che Y."/>
            <person name="Ortiz-Lopez F.J."/>
            <person name="Bills G.F."/>
            <person name="Liu X."/>
            <person name="An Z."/>
        </authorList>
    </citation>
    <scope>NUCLEOTIDE SEQUENCE [LARGE SCALE GENOMIC DNA]</scope>
    <source>
        <strain evidence="9">ATCC 20868 / MF5171</strain>
    </source>
</reference>
<dbReference type="Pfam" id="PF00096">
    <property type="entry name" value="zf-C2H2"/>
    <property type="match status" value="3"/>
</dbReference>
<protein>
    <submittedName>
        <fullName evidence="8">C2H2 and C2HC zinc finger</fullName>
    </submittedName>
</protein>
<organism evidence="8 9">
    <name type="scientific">Glarea lozoyensis (strain ATCC 20868 / MF5171)</name>
    <dbReference type="NCBI Taxonomy" id="1116229"/>
    <lineage>
        <taxon>Eukaryota</taxon>
        <taxon>Fungi</taxon>
        <taxon>Dikarya</taxon>
        <taxon>Ascomycota</taxon>
        <taxon>Pezizomycotina</taxon>
        <taxon>Leotiomycetes</taxon>
        <taxon>Helotiales</taxon>
        <taxon>Helotiaceae</taxon>
        <taxon>Glarea</taxon>
    </lineage>
</organism>
<feature type="domain" description="C2H2-type" evidence="7">
    <location>
        <begin position="226"/>
        <end position="255"/>
    </location>
</feature>
<dbReference type="InterPro" id="IPR036236">
    <property type="entry name" value="Znf_C2H2_sf"/>
</dbReference>
<dbReference type="GO" id="GO:0000981">
    <property type="term" value="F:DNA-binding transcription factor activity, RNA polymerase II-specific"/>
    <property type="evidence" value="ECO:0007669"/>
    <property type="project" value="TreeGrafter"/>
</dbReference>
<dbReference type="OrthoDB" id="427030at2759"/>
<feature type="domain" description="C2H2-type" evidence="7">
    <location>
        <begin position="314"/>
        <end position="340"/>
    </location>
</feature>
<dbReference type="SUPFAM" id="SSF57667">
    <property type="entry name" value="beta-beta-alpha zinc fingers"/>
    <property type="match status" value="2"/>
</dbReference>
<keyword evidence="4" id="KW-0862">Zinc</keyword>
<dbReference type="PANTHER" id="PTHR19818:SF139">
    <property type="entry name" value="PAIR-RULE PROTEIN ODD-PAIRED"/>
    <property type="match status" value="1"/>
</dbReference>
<dbReference type="PANTHER" id="PTHR19818">
    <property type="entry name" value="ZINC FINGER PROTEIN ZIC AND GLI"/>
    <property type="match status" value="1"/>
</dbReference>
<feature type="domain" description="C2H2-type" evidence="7">
    <location>
        <begin position="286"/>
        <end position="313"/>
    </location>
</feature>
<feature type="region of interest" description="Disordered" evidence="6">
    <location>
        <begin position="1"/>
        <end position="41"/>
    </location>
</feature>
<dbReference type="eggNOG" id="KOG1721">
    <property type="taxonomic scope" value="Eukaryota"/>
</dbReference>
<dbReference type="FunFam" id="3.30.160.60:FF:000328">
    <property type="entry name" value="Zinc finger protein 1079"/>
    <property type="match status" value="1"/>
</dbReference>
<dbReference type="GO" id="GO:0008270">
    <property type="term" value="F:zinc ion binding"/>
    <property type="evidence" value="ECO:0007669"/>
    <property type="project" value="UniProtKB-KW"/>
</dbReference>
<dbReference type="EMBL" id="KE145356">
    <property type="protein sequence ID" value="EPE34580.1"/>
    <property type="molecule type" value="Genomic_DNA"/>
</dbReference>
<dbReference type="PROSITE" id="PS50157">
    <property type="entry name" value="ZINC_FINGER_C2H2_2"/>
    <property type="match status" value="4"/>
</dbReference>
<evidence type="ECO:0000256" key="2">
    <source>
        <dbReference type="ARBA" id="ARBA00022737"/>
    </source>
</evidence>
<accession>S3D9Z6</accession>
<keyword evidence="3 5" id="KW-0863">Zinc-finger</keyword>
<name>S3D9Z6_GLAL2</name>
<feature type="region of interest" description="Disordered" evidence="6">
    <location>
        <begin position="158"/>
        <end position="223"/>
    </location>
</feature>
<evidence type="ECO:0000256" key="5">
    <source>
        <dbReference type="PROSITE-ProRule" id="PRU00042"/>
    </source>
</evidence>
<keyword evidence="2" id="KW-0677">Repeat</keyword>
<dbReference type="OMA" id="NVRAHRI"/>
<dbReference type="Gene3D" id="3.30.160.60">
    <property type="entry name" value="Classic Zinc Finger"/>
    <property type="match status" value="4"/>
</dbReference>
<gene>
    <name evidence="8" type="ORF">GLAREA_10274</name>
</gene>
<sequence>MDISGLIQSYDPRSSSSAAMSRATMAPQFSPSQPYSGPPPNTMITTHQQIQHQNPFSFGGAYTGPQSTSIVPAFAANYIQQRPLPRSMQQDNEVRAIAYSRASRAEFVEEHSNQSPLIKSEPIWGVSSGSPPIPSLFHQRTRTPSLRPPLQFLQRMSTLAKSQTSDPQTSAIEQSRPVVTNSPTPPYAHTNSQSTRYASSDLSPVKLAREQQHKETHSTKSTKKRYQCTIENCTKKFQQKTHLDIHERSHTGIKPYECKDPGCGRSFSQLGNLKTHERRHTGERPYQCEQCGKRFAQRGNVRAHKIVHDHAKPYLCRLDDCGKQFTQLGNLKSHQNKFHAATIRKLTSKFASIKDGDIVHSADKELWEYFANLYKNSNKGIKGRGKDRKVGANPHAMSTVMRSQGPYGVGLSGSGRGNMVMGVMNHGLVNHGPVQRGEQYEIFDVDDESQSGRSGSGAGSSVGTIYDDAPSDSFEDQRGDASHLAFGDRIY</sequence>
<feature type="compositionally biased region" description="Low complexity" evidence="6">
    <location>
        <begin position="13"/>
        <end position="26"/>
    </location>
</feature>
<evidence type="ECO:0000259" key="7">
    <source>
        <dbReference type="PROSITE" id="PS50157"/>
    </source>
</evidence>
<dbReference type="GO" id="GO:0000978">
    <property type="term" value="F:RNA polymerase II cis-regulatory region sequence-specific DNA binding"/>
    <property type="evidence" value="ECO:0007669"/>
    <property type="project" value="TreeGrafter"/>
</dbReference>
<dbReference type="GO" id="GO:0005634">
    <property type="term" value="C:nucleus"/>
    <property type="evidence" value="ECO:0007669"/>
    <property type="project" value="UniProtKB-ARBA"/>
</dbReference>
<keyword evidence="9" id="KW-1185">Reference proteome</keyword>
<dbReference type="HOGENOM" id="CLU_028814_0_1_1"/>
<feature type="compositionally biased region" description="Polar residues" evidence="6">
    <location>
        <begin position="158"/>
        <end position="182"/>
    </location>
</feature>
<dbReference type="Proteomes" id="UP000016922">
    <property type="component" value="Unassembled WGS sequence"/>
</dbReference>
<dbReference type="AlphaFoldDB" id="S3D9Z6"/>
<dbReference type="GO" id="GO:0045944">
    <property type="term" value="P:positive regulation of transcription by RNA polymerase II"/>
    <property type="evidence" value="ECO:0007669"/>
    <property type="project" value="UniProtKB-ARBA"/>
</dbReference>
<dbReference type="RefSeq" id="XP_008078515.1">
    <property type="nucleotide sequence ID" value="XM_008080324.1"/>
</dbReference>
<feature type="compositionally biased region" description="Polar residues" evidence="6">
    <location>
        <begin position="189"/>
        <end position="202"/>
    </location>
</feature>
<evidence type="ECO:0000256" key="3">
    <source>
        <dbReference type="ARBA" id="ARBA00022771"/>
    </source>
</evidence>
<dbReference type="KEGG" id="glz:GLAREA_10274"/>
<feature type="compositionally biased region" description="Basic and acidic residues" evidence="6">
    <location>
        <begin position="207"/>
        <end position="218"/>
    </location>
</feature>
<dbReference type="SMART" id="SM00355">
    <property type="entry name" value="ZnF_C2H2"/>
    <property type="match status" value="4"/>
</dbReference>
<feature type="domain" description="C2H2-type" evidence="7">
    <location>
        <begin position="256"/>
        <end position="285"/>
    </location>
</feature>
<dbReference type="STRING" id="1116229.S3D9Z6"/>
<evidence type="ECO:0000313" key="8">
    <source>
        <dbReference type="EMBL" id="EPE34580.1"/>
    </source>
</evidence>
<dbReference type="FunFam" id="3.30.160.60:FF:002343">
    <property type="entry name" value="Zinc finger protein 33A"/>
    <property type="match status" value="1"/>
</dbReference>
<evidence type="ECO:0000313" key="9">
    <source>
        <dbReference type="Proteomes" id="UP000016922"/>
    </source>
</evidence>
<evidence type="ECO:0000256" key="1">
    <source>
        <dbReference type="ARBA" id="ARBA00022723"/>
    </source>
</evidence>